<feature type="compositionally biased region" description="Pro residues" evidence="5">
    <location>
        <begin position="126"/>
        <end position="136"/>
    </location>
</feature>
<dbReference type="PANTHER" id="PTHR22763:SF162">
    <property type="entry name" value="TRANSMEMBRANE E3 UBIQUITIN-PROTEIN LIGASE 1"/>
    <property type="match status" value="1"/>
</dbReference>
<dbReference type="EMBL" id="ABDF02000088">
    <property type="protein sequence ID" value="EHK17550.1"/>
    <property type="molecule type" value="Genomic_DNA"/>
</dbReference>
<dbReference type="RefSeq" id="XP_013951751.1">
    <property type="nucleotide sequence ID" value="XM_014096276.1"/>
</dbReference>
<dbReference type="GO" id="GO:0008270">
    <property type="term" value="F:zinc ion binding"/>
    <property type="evidence" value="ECO:0007669"/>
    <property type="project" value="UniProtKB-KW"/>
</dbReference>
<feature type="compositionally biased region" description="Basic residues" evidence="5">
    <location>
        <begin position="174"/>
        <end position="188"/>
    </location>
</feature>
<feature type="compositionally biased region" description="Pro residues" evidence="5">
    <location>
        <begin position="53"/>
        <end position="62"/>
    </location>
</feature>
<evidence type="ECO:0000256" key="2">
    <source>
        <dbReference type="ARBA" id="ARBA00022771"/>
    </source>
</evidence>
<keyword evidence="3" id="KW-0862">Zinc</keyword>
<feature type="compositionally biased region" description="Basic and acidic residues" evidence="5">
    <location>
        <begin position="197"/>
        <end position="216"/>
    </location>
</feature>
<dbReference type="GeneID" id="25792434"/>
<keyword evidence="2 4" id="KW-0863">Zinc-finger</keyword>
<feature type="compositionally biased region" description="Low complexity" evidence="5">
    <location>
        <begin position="464"/>
        <end position="475"/>
    </location>
</feature>
<proteinExistence type="predicted"/>
<keyword evidence="8" id="KW-1185">Reference proteome</keyword>
<dbReference type="AlphaFoldDB" id="G9N752"/>
<keyword evidence="1" id="KW-0479">Metal-binding</keyword>
<evidence type="ECO:0000259" key="6">
    <source>
        <dbReference type="PROSITE" id="PS50089"/>
    </source>
</evidence>
<dbReference type="OrthoDB" id="8062037at2759"/>
<dbReference type="PANTHER" id="PTHR22763">
    <property type="entry name" value="RING ZINC FINGER PROTEIN"/>
    <property type="match status" value="1"/>
</dbReference>
<comment type="caution">
    <text evidence="7">The sequence shown here is derived from an EMBL/GenBank/DDBJ whole genome shotgun (WGS) entry which is preliminary data.</text>
</comment>
<dbReference type="GO" id="GO:0044695">
    <property type="term" value="C:Dsc E3 ubiquitin ligase complex"/>
    <property type="evidence" value="ECO:0007669"/>
    <property type="project" value="TreeGrafter"/>
</dbReference>
<dbReference type="VEuPathDB" id="FungiDB:TRIVIDRAFT_231875"/>
<dbReference type="InterPro" id="IPR050731">
    <property type="entry name" value="HRD1_E3_ubiq-ligases"/>
</dbReference>
<name>G9N752_HYPVG</name>
<accession>G9N752</accession>
<dbReference type="SMART" id="SM00184">
    <property type="entry name" value="RING"/>
    <property type="match status" value="1"/>
</dbReference>
<sequence length="528" mass="58127">MPRPHPMSFDSQHQMGLSGGLPNPGTAHRPYVPYIHPMSTPHARPWSEGFPQIPGPPPVPIQPNPLGMQYVQPNVFSRQTPENELGQGQSAVTLEPEAQLHFGYPLQHHPVHPMSQLSGPLSTPLPSAPMPMPPVRRPSYHSLSAIPPRASRVPLSPPFATPPHYHDPSQLPPHTHRRSGHSRARRSVNNRLTAADMGRDLEENGIHDAGGHRSDQPRVVSQSQGVVGTANGITTQQRIHPASEKTTSRFTRSILEKVNIQDLPETERTCVICYNDYGVKTPEGINEDPLRLPKCKHVFGNHCLARWFEDSNSCPYCRDKIELPPKHPDRVVSQLFTAMMSARHQLPPGASEEMYLRLMSNLVTAESLGNQALGISERRPFQANGDSDSSSYDEDTTSSASSRAPTATSPVRTQRDNARHPGWLPRAPQQRGAHPSFGQERDASRQRRFRLSRGNNLSMAPNTDSDSSDPSLSPLHAQQPDDVTQASSTIPSVNGEVSGDLRNTADIHSQAANTSVASTTVQNRIRPW</sequence>
<evidence type="ECO:0000256" key="1">
    <source>
        <dbReference type="ARBA" id="ARBA00022723"/>
    </source>
</evidence>
<organism evidence="7 8">
    <name type="scientific">Hypocrea virens (strain Gv29-8 / FGSC 10586)</name>
    <name type="common">Gliocladium virens</name>
    <name type="synonym">Trichoderma virens</name>
    <dbReference type="NCBI Taxonomy" id="413071"/>
    <lineage>
        <taxon>Eukaryota</taxon>
        <taxon>Fungi</taxon>
        <taxon>Dikarya</taxon>
        <taxon>Ascomycota</taxon>
        <taxon>Pezizomycotina</taxon>
        <taxon>Sordariomycetes</taxon>
        <taxon>Hypocreomycetidae</taxon>
        <taxon>Hypocreales</taxon>
        <taxon>Hypocreaceae</taxon>
        <taxon>Trichoderma</taxon>
    </lineage>
</organism>
<dbReference type="GO" id="GO:0012505">
    <property type="term" value="C:endomembrane system"/>
    <property type="evidence" value="ECO:0007669"/>
    <property type="project" value="TreeGrafter"/>
</dbReference>
<reference evidence="7 8" key="1">
    <citation type="journal article" date="2011" name="Genome Biol.">
        <title>Comparative genome sequence analysis underscores mycoparasitism as the ancestral life style of Trichoderma.</title>
        <authorList>
            <person name="Kubicek C.P."/>
            <person name="Herrera-Estrella A."/>
            <person name="Seidl-Seiboth V."/>
            <person name="Martinez D.A."/>
            <person name="Druzhinina I.S."/>
            <person name="Thon M."/>
            <person name="Zeilinger S."/>
            <person name="Casas-Flores S."/>
            <person name="Horwitz B.A."/>
            <person name="Mukherjee P.K."/>
            <person name="Mukherjee M."/>
            <person name="Kredics L."/>
            <person name="Alcaraz L.D."/>
            <person name="Aerts A."/>
            <person name="Antal Z."/>
            <person name="Atanasova L."/>
            <person name="Cervantes-Badillo M.G."/>
            <person name="Challacombe J."/>
            <person name="Chertkov O."/>
            <person name="McCluskey K."/>
            <person name="Coulpier F."/>
            <person name="Deshpande N."/>
            <person name="von Doehren H."/>
            <person name="Ebbole D.J."/>
            <person name="Esquivel-Naranjo E.U."/>
            <person name="Fekete E."/>
            <person name="Flipphi M."/>
            <person name="Glaser F."/>
            <person name="Gomez-Rodriguez E.Y."/>
            <person name="Gruber S."/>
            <person name="Han C."/>
            <person name="Henrissat B."/>
            <person name="Hermosa R."/>
            <person name="Hernandez-Onate M."/>
            <person name="Karaffa L."/>
            <person name="Kosti I."/>
            <person name="Le Crom S."/>
            <person name="Lindquist E."/>
            <person name="Lucas S."/>
            <person name="Luebeck M."/>
            <person name="Luebeck P.S."/>
            <person name="Margeot A."/>
            <person name="Metz B."/>
            <person name="Misra M."/>
            <person name="Nevalainen H."/>
            <person name="Omann M."/>
            <person name="Packer N."/>
            <person name="Perrone G."/>
            <person name="Uresti-Rivera E.E."/>
            <person name="Salamov A."/>
            <person name="Schmoll M."/>
            <person name="Seiboth B."/>
            <person name="Shapiro H."/>
            <person name="Sukno S."/>
            <person name="Tamayo-Ramos J.A."/>
            <person name="Tisch D."/>
            <person name="Wiest A."/>
            <person name="Wilkinson H.H."/>
            <person name="Zhang M."/>
            <person name="Coutinho P.M."/>
            <person name="Kenerley C.M."/>
            <person name="Monte E."/>
            <person name="Baker S.E."/>
            <person name="Grigoriev I.V."/>
        </authorList>
    </citation>
    <scope>NUCLEOTIDE SEQUENCE [LARGE SCALE GENOMIC DNA]</scope>
    <source>
        <strain evidence="8">Gv29-8 / FGSC 10586</strain>
    </source>
</reference>
<dbReference type="InterPro" id="IPR001841">
    <property type="entry name" value="Znf_RING"/>
</dbReference>
<evidence type="ECO:0000256" key="4">
    <source>
        <dbReference type="PROSITE-ProRule" id="PRU00175"/>
    </source>
</evidence>
<dbReference type="InParanoid" id="G9N752"/>
<gene>
    <name evidence="7" type="ORF">TRIVIDRAFT_231875</name>
</gene>
<dbReference type="Proteomes" id="UP000007115">
    <property type="component" value="Unassembled WGS sequence"/>
</dbReference>
<feature type="compositionally biased region" description="Polar residues" evidence="5">
    <location>
        <begin position="453"/>
        <end position="463"/>
    </location>
</feature>
<feature type="compositionally biased region" description="Low complexity" evidence="5">
    <location>
        <begin position="397"/>
        <end position="410"/>
    </location>
</feature>
<evidence type="ECO:0000313" key="7">
    <source>
        <dbReference type="EMBL" id="EHK17550.1"/>
    </source>
</evidence>
<dbReference type="CDD" id="cd16448">
    <property type="entry name" value="RING-H2"/>
    <property type="match status" value="1"/>
</dbReference>
<dbReference type="GO" id="GO:0043161">
    <property type="term" value="P:proteasome-mediated ubiquitin-dependent protein catabolic process"/>
    <property type="evidence" value="ECO:0007669"/>
    <property type="project" value="TreeGrafter"/>
</dbReference>
<dbReference type="eggNOG" id="KOG0800">
    <property type="taxonomic scope" value="Eukaryota"/>
</dbReference>
<feature type="region of interest" description="Disordered" evidence="5">
    <location>
        <begin position="43"/>
        <end position="62"/>
    </location>
</feature>
<dbReference type="PROSITE" id="PS50089">
    <property type="entry name" value="ZF_RING_2"/>
    <property type="match status" value="1"/>
</dbReference>
<feature type="compositionally biased region" description="Polar residues" evidence="5">
    <location>
        <begin position="481"/>
        <end position="492"/>
    </location>
</feature>
<feature type="region of interest" description="Disordered" evidence="5">
    <location>
        <begin position="107"/>
        <end position="139"/>
    </location>
</feature>
<dbReference type="Gene3D" id="3.30.40.10">
    <property type="entry name" value="Zinc/RING finger domain, C3HC4 (zinc finger)"/>
    <property type="match status" value="1"/>
</dbReference>
<dbReference type="InterPro" id="IPR013083">
    <property type="entry name" value="Znf_RING/FYVE/PHD"/>
</dbReference>
<dbReference type="SUPFAM" id="SSF57850">
    <property type="entry name" value="RING/U-box"/>
    <property type="match status" value="1"/>
</dbReference>
<evidence type="ECO:0000256" key="3">
    <source>
        <dbReference type="ARBA" id="ARBA00022833"/>
    </source>
</evidence>
<protein>
    <recommendedName>
        <fullName evidence="6">RING-type domain-containing protein</fullName>
    </recommendedName>
</protein>
<feature type="domain" description="RING-type" evidence="6">
    <location>
        <begin position="270"/>
        <end position="318"/>
    </location>
</feature>
<dbReference type="GO" id="GO:0061630">
    <property type="term" value="F:ubiquitin protein ligase activity"/>
    <property type="evidence" value="ECO:0007669"/>
    <property type="project" value="TreeGrafter"/>
</dbReference>
<feature type="region of interest" description="Disordered" evidence="5">
    <location>
        <begin position="153"/>
        <end position="223"/>
    </location>
</feature>
<feature type="region of interest" description="Disordered" evidence="5">
    <location>
        <begin position="374"/>
        <end position="500"/>
    </location>
</feature>
<dbReference type="Pfam" id="PF13639">
    <property type="entry name" value="zf-RING_2"/>
    <property type="match status" value="1"/>
</dbReference>
<dbReference type="HOGENOM" id="CLU_515855_0_0_1"/>
<feature type="region of interest" description="Disordered" evidence="5">
    <location>
        <begin position="1"/>
        <end position="24"/>
    </location>
</feature>
<dbReference type="STRING" id="413071.G9N752"/>
<evidence type="ECO:0000256" key="5">
    <source>
        <dbReference type="SAM" id="MobiDB-lite"/>
    </source>
</evidence>
<evidence type="ECO:0000313" key="8">
    <source>
        <dbReference type="Proteomes" id="UP000007115"/>
    </source>
</evidence>